<feature type="transmembrane region" description="Helical" evidence="5">
    <location>
        <begin position="72"/>
        <end position="91"/>
    </location>
</feature>
<evidence type="ECO:0000313" key="7">
    <source>
        <dbReference type="EMBL" id="GCE14033.1"/>
    </source>
</evidence>
<dbReference type="PANTHER" id="PTHR23520">
    <property type="entry name" value="TRANSPORTER, PUTATIVE (AFU_ORTHOLOGUE AFUA_3G04000)-RELATED"/>
    <property type="match status" value="1"/>
</dbReference>
<evidence type="ECO:0000256" key="4">
    <source>
        <dbReference type="ARBA" id="ARBA00023136"/>
    </source>
</evidence>
<dbReference type="RefSeq" id="WP_126581514.1">
    <property type="nucleotide sequence ID" value="NZ_BIFR01000001.1"/>
</dbReference>
<evidence type="ECO:0000256" key="1">
    <source>
        <dbReference type="ARBA" id="ARBA00004651"/>
    </source>
</evidence>
<evidence type="ECO:0000256" key="5">
    <source>
        <dbReference type="SAM" id="Phobius"/>
    </source>
</evidence>
<keyword evidence="4 5" id="KW-0472">Membrane</keyword>
<dbReference type="OrthoDB" id="144972at2"/>
<proteinExistence type="predicted"/>
<feature type="transmembrane region" description="Helical" evidence="5">
    <location>
        <begin position="295"/>
        <end position="315"/>
    </location>
</feature>
<keyword evidence="8" id="KW-1185">Reference proteome</keyword>
<evidence type="ECO:0000256" key="3">
    <source>
        <dbReference type="ARBA" id="ARBA00022989"/>
    </source>
</evidence>
<gene>
    <name evidence="7" type="ORF">KTT_38920</name>
</gene>
<feature type="transmembrane region" description="Helical" evidence="5">
    <location>
        <begin position="410"/>
        <end position="430"/>
    </location>
</feature>
<dbReference type="PANTHER" id="PTHR23520:SF5">
    <property type="entry name" value="TRANSPORTER, PUTATIVE (AFU_ORTHOLOGUE AFUA_3G04000)-RELATED"/>
    <property type="match status" value="1"/>
</dbReference>
<comment type="caution">
    <text evidence="7">The sequence shown here is derived from an EMBL/GenBank/DDBJ whole genome shotgun (WGS) entry which is preliminary data.</text>
</comment>
<comment type="subcellular location">
    <subcellularLocation>
        <location evidence="1">Cell membrane</location>
        <topology evidence="1">Multi-pass membrane protein</topology>
    </subcellularLocation>
</comment>
<name>A0A402A4G5_9CHLR</name>
<feature type="transmembrane region" description="Helical" evidence="5">
    <location>
        <begin position="383"/>
        <end position="404"/>
    </location>
</feature>
<dbReference type="PROSITE" id="PS00216">
    <property type="entry name" value="SUGAR_TRANSPORT_1"/>
    <property type="match status" value="1"/>
</dbReference>
<feature type="transmembrane region" description="Helical" evidence="5">
    <location>
        <begin position="34"/>
        <end position="52"/>
    </location>
</feature>
<dbReference type="EMBL" id="BIFR01000001">
    <property type="protein sequence ID" value="GCE14033.1"/>
    <property type="molecule type" value="Genomic_DNA"/>
</dbReference>
<dbReference type="Pfam" id="PF07690">
    <property type="entry name" value="MFS_1"/>
    <property type="match status" value="1"/>
</dbReference>
<sequence>MSFVSPVPEKSAHHAPPIGPVKKIYSRLALSNRLPLNVYLLLLFTTGKGFQLSIANLSLNYYVHSLGYKTDFIGIFSAMSALGALIGAVPTGMLADRWGRKPVLLLTAVLSPLFLALTALATSAPWLLGLNLLQGFVSTAYWVTNLPLLTESTKEEQRVGVFALNSFLLLGIGSLGNLLGGAIPELVGGIIHVSAGSTVPLRWGVFAAASFTFLFGLPLWMLREPRRASQRKSAQSEAANVLAAEESGARAKPTWLLFGQLLLPDLLFTTGEGAVVALIQIYFVLRFQLLPGSLGIIFTISGLTGGIFALAAPLFVKRWSKLRIVTIVQYMSAPLMLLIGYAPSLPIAITGEYARSFLRTLIEPVYAAFAMEQASSRQRAMLSGLYSVTWSIGFSVGPAIAGWLQTNISLSMAFVFGAICLLMAPSMLLISFGRKREPMQTNA</sequence>
<dbReference type="InterPro" id="IPR011701">
    <property type="entry name" value="MFS"/>
</dbReference>
<protein>
    <submittedName>
        <fullName evidence="7">MFS transporter</fullName>
    </submittedName>
</protein>
<keyword evidence="3 5" id="KW-1133">Transmembrane helix</keyword>
<evidence type="ECO:0000256" key="2">
    <source>
        <dbReference type="ARBA" id="ARBA00022692"/>
    </source>
</evidence>
<feature type="transmembrane region" description="Helical" evidence="5">
    <location>
        <begin position="132"/>
        <end position="149"/>
    </location>
</feature>
<evidence type="ECO:0000313" key="8">
    <source>
        <dbReference type="Proteomes" id="UP000287352"/>
    </source>
</evidence>
<feature type="transmembrane region" description="Helical" evidence="5">
    <location>
        <begin position="203"/>
        <end position="222"/>
    </location>
</feature>
<dbReference type="Gene3D" id="1.20.1250.20">
    <property type="entry name" value="MFS general substrate transporter like domains"/>
    <property type="match status" value="2"/>
</dbReference>
<feature type="domain" description="Major facilitator superfamily (MFS) profile" evidence="6">
    <location>
        <begin position="37"/>
        <end position="436"/>
    </location>
</feature>
<dbReference type="GO" id="GO:0005886">
    <property type="term" value="C:plasma membrane"/>
    <property type="evidence" value="ECO:0007669"/>
    <property type="project" value="UniProtKB-SubCell"/>
</dbReference>
<dbReference type="AlphaFoldDB" id="A0A402A4G5"/>
<dbReference type="Proteomes" id="UP000287352">
    <property type="component" value="Unassembled WGS sequence"/>
</dbReference>
<reference evidence="8" key="1">
    <citation type="submission" date="2018-12" db="EMBL/GenBank/DDBJ databases">
        <title>Tengunoibacter tsumagoiensis gen. nov., sp. nov., Dictyobacter kobayashii sp. nov., D. alpinus sp. nov., and D. joshuensis sp. nov. and description of Dictyobacteraceae fam. nov. within the order Ktedonobacterales isolated from Tengu-no-mugimeshi.</title>
        <authorList>
            <person name="Wang C.M."/>
            <person name="Zheng Y."/>
            <person name="Sakai Y."/>
            <person name="Toyoda A."/>
            <person name="Minakuchi Y."/>
            <person name="Abe K."/>
            <person name="Yokota A."/>
            <person name="Yabe S."/>
        </authorList>
    </citation>
    <scope>NUCLEOTIDE SEQUENCE [LARGE SCALE GENOMIC DNA]</scope>
    <source>
        <strain evidence="8">Uno3</strain>
    </source>
</reference>
<organism evidence="7 8">
    <name type="scientific">Tengunoibacter tsumagoiensis</name>
    <dbReference type="NCBI Taxonomy" id="2014871"/>
    <lineage>
        <taxon>Bacteria</taxon>
        <taxon>Bacillati</taxon>
        <taxon>Chloroflexota</taxon>
        <taxon>Ktedonobacteria</taxon>
        <taxon>Ktedonobacterales</taxon>
        <taxon>Dictyobacteraceae</taxon>
        <taxon>Tengunoibacter</taxon>
    </lineage>
</organism>
<dbReference type="InterPro" id="IPR036259">
    <property type="entry name" value="MFS_trans_sf"/>
</dbReference>
<keyword evidence="2 5" id="KW-0812">Transmembrane</keyword>
<evidence type="ECO:0000259" key="6">
    <source>
        <dbReference type="PROSITE" id="PS50850"/>
    </source>
</evidence>
<dbReference type="InterPro" id="IPR005829">
    <property type="entry name" value="Sugar_transporter_CS"/>
</dbReference>
<feature type="transmembrane region" description="Helical" evidence="5">
    <location>
        <begin position="161"/>
        <end position="183"/>
    </location>
</feature>
<accession>A0A402A4G5</accession>
<dbReference type="SUPFAM" id="SSF103473">
    <property type="entry name" value="MFS general substrate transporter"/>
    <property type="match status" value="1"/>
</dbReference>
<dbReference type="GO" id="GO:0022857">
    <property type="term" value="F:transmembrane transporter activity"/>
    <property type="evidence" value="ECO:0007669"/>
    <property type="project" value="InterPro"/>
</dbReference>
<feature type="transmembrane region" description="Helical" evidence="5">
    <location>
        <begin position="103"/>
        <end position="126"/>
    </location>
</feature>
<dbReference type="PROSITE" id="PS50850">
    <property type="entry name" value="MFS"/>
    <property type="match status" value="1"/>
</dbReference>
<feature type="transmembrane region" description="Helical" evidence="5">
    <location>
        <begin position="261"/>
        <end position="283"/>
    </location>
</feature>
<dbReference type="InterPro" id="IPR020846">
    <property type="entry name" value="MFS_dom"/>
</dbReference>